<dbReference type="AlphaFoldDB" id="A0A395NNE1"/>
<sequence length="247" mass="27551">MASKNICTIRAMLPDITDLTNTQPSAADMPSMAVSIAQQYNNLFEPVHGIQLLHQQLIIACLKIWVVGGNNIGRGKLPVYCEVDFRDLFPEGTPRVFVACMKTVTDSDAGRIELDFWHELLGPGYRTLLSQLKQFSNARRARGHVGQNRVLIPSEIGHLNGPFFRALSREKSKVAFLVARCEWVTYPGYSSRLEDNGNIRLPLLGGEVRASLKPIPDYLDGNIAPRIVADVPDAKGNREAEEQRIRK</sequence>
<reference evidence="1 2" key="1">
    <citation type="journal article" date="2018" name="PLoS Pathog.">
        <title>Evolution of structural diversity of trichothecenes, a family of toxins produced by plant pathogenic and entomopathogenic fungi.</title>
        <authorList>
            <person name="Proctor R.H."/>
            <person name="McCormick S.P."/>
            <person name="Kim H.S."/>
            <person name="Cardoza R.E."/>
            <person name="Stanley A.M."/>
            <person name="Lindo L."/>
            <person name="Kelly A."/>
            <person name="Brown D.W."/>
            <person name="Lee T."/>
            <person name="Vaughan M.M."/>
            <person name="Alexander N.J."/>
            <person name="Busman M."/>
            <person name="Gutierrez S."/>
        </authorList>
    </citation>
    <scope>NUCLEOTIDE SEQUENCE [LARGE SCALE GENOMIC DNA]</scope>
    <source>
        <strain evidence="1 2">IBT 40837</strain>
    </source>
</reference>
<name>A0A395NNE1_TRIAR</name>
<protein>
    <submittedName>
        <fullName evidence="1">Uncharacterized protein</fullName>
    </submittedName>
</protein>
<organism evidence="1 2">
    <name type="scientific">Trichoderma arundinaceum</name>
    <dbReference type="NCBI Taxonomy" id="490622"/>
    <lineage>
        <taxon>Eukaryota</taxon>
        <taxon>Fungi</taxon>
        <taxon>Dikarya</taxon>
        <taxon>Ascomycota</taxon>
        <taxon>Pezizomycotina</taxon>
        <taxon>Sordariomycetes</taxon>
        <taxon>Hypocreomycetidae</taxon>
        <taxon>Hypocreales</taxon>
        <taxon>Hypocreaceae</taxon>
        <taxon>Trichoderma</taxon>
    </lineage>
</organism>
<accession>A0A395NNE1</accession>
<gene>
    <name evidence="1" type="ORF">TARUN_4696</name>
</gene>
<evidence type="ECO:0000313" key="2">
    <source>
        <dbReference type="Proteomes" id="UP000266272"/>
    </source>
</evidence>
<comment type="caution">
    <text evidence="1">The sequence shown here is derived from an EMBL/GenBank/DDBJ whole genome shotgun (WGS) entry which is preliminary data.</text>
</comment>
<keyword evidence="2" id="KW-1185">Reference proteome</keyword>
<dbReference type="EMBL" id="PXOA01000277">
    <property type="protein sequence ID" value="RFU77546.1"/>
    <property type="molecule type" value="Genomic_DNA"/>
</dbReference>
<proteinExistence type="predicted"/>
<dbReference type="Proteomes" id="UP000266272">
    <property type="component" value="Unassembled WGS sequence"/>
</dbReference>
<evidence type="ECO:0000313" key="1">
    <source>
        <dbReference type="EMBL" id="RFU77546.1"/>
    </source>
</evidence>